<dbReference type="SUPFAM" id="SSF55797">
    <property type="entry name" value="PR-1-like"/>
    <property type="match status" value="1"/>
</dbReference>
<evidence type="ECO:0000313" key="4">
    <source>
        <dbReference type="EnsemblMetazoa" id="SMAR012541-PA"/>
    </source>
</evidence>
<dbReference type="CDD" id="cd05380">
    <property type="entry name" value="CAP_euk"/>
    <property type="match status" value="1"/>
</dbReference>
<dbReference type="InterPro" id="IPR035940">
    <property type="entry name" value="CAP_sf"/>
</dbReference>
<dbReference type="HOGENOM" id="CLU_941116_0_0_1"/>
<dbReference type="EnsemblMetazoa" id="SMAR012541-RA">
    <property type="protein sequence ID" value="SMAR012541-PA"/>
    <property type="gene ID" value="SMAR012541"/>
</dbReference>
<dbReference type="PANTHER" id="PTHR10334">
    <property type="entry name" value="CYSTEINE-RICH SECRETORY PROTEIN-RELATED"/>
    <property type="match status" value="1"/>
</dbReference>
<evidence type="ECO:0000256" key="2">
    <source>
        <dbReference type="ARBA" id="ARBA00032745"/>
    </source>
</evidence>
<protein>
    <recommendedName>
        <fullName evidence="2">Cysteine-rich venom protein</fullName>
    </recommendedName>
</protein>
<evidence type="ECO:0000259" key="3">
    <source>
        <dbReference type="SMART" id="SM00198"/>
    </source>
</evidence>
<reference evidence="5" key="1">
    <citation type="submission" date="2011-05" db="EMBL/GenBank/DDBJ databases">
        <authorList>
            <person name="Richards S.R."/>
            <person name="Qu J."/>
            <person name="Jiang H."/>
            <person name="Jhangiani S.N."/>
            <person name="Agravi P."/>
            <person name="Goodspeed R."/>
            <person name="Gross S."/>
            <person name="Mandapat C."/>
            <person name="Jackson L."/>
            <person name="Mathew T."/>
            <person name="Pu L."/>
            <person name="Thornton R."/>
            <person name="Saada N."/>
            <person name="Wilczek-Boney K.B."/>
            <person name="Lee S."/>
            <person name="Kovar C."/>
            <person name="Wu Y."/>
            <person name="Scherer S.E."/>
            <person name="Worley K.C."/>
            <person name="Muzny D.M."/>
            <person name="Gibbs R."/>
        </authorList>
    </citation>
    <scope>NUCLEOTIDE SEQUENCE</scope>
    <source>
        <strain evidence="5">Brora</strain>
    </source>
</reference>
<dbReference type="Pfam" id="PF00188">
    <property type="entry name" value="CAP"/>
    <property type="match status" value="1"/>
</dbReference>
<dbReference type="InterPro" id="IPR001283">
    <property type="entry name" value="CRISP-related"/>
</dbReference>
<name>T1JFC9_STRMM</name>
<feature type="domain" description="SCP" evidence="3">
    <location>
        <begin position="8"/>
        <end position="182"/>
    </location>
</feature>
<organism evidence="4 5">
    <name type="scientific">Strigamia maritima</name>
    <name type="common">European centipede</name>
    <name type="synonym">Geophilus maritimus</name>
    <dbReference type="NCBI Taxonomy" id="126957"/>
    <lineage>
        <taxon>Eukaryota</taxon>
        <taxon>Metazoa</taxon>
        <taxon>Ecdysozoa</taxon>
        <taxon>Arthropoda</taxon>
        <taxon>Myriapoda</taxon>
        <taxon>Chilopoda</taxon>
        <taxon>Pleurostigmophora</taxon>
        <taxon>Geophilomorpha</taxon>
        <taxon>Linotaeniidae</taxon>
        <taxon>Strigamia</taxon>
    </lineage>
</organism>
<dbReference type="Gene3D" id="3.40.33.10">
    <property type="entry name" value="CAP"/>
    <property type="match status" value="1"/>
</dbReference>
<keyword evidence="5" id="KW-1185">Reference proteome</keyword>
<dbReference type="PhylomeDB" id="T1JFC9"/>
<dbReference type="InterPro" id="IPR014044">
    <property type="entry name" value="CAP_dom"/>
</dbReference>
<dbReference type="eggNOG" id="KOG3017">
    <property type="taxonomic scope" value="Eukaryota"/>
</dbReference>
<dbReference type="STRING" id="126957.T1JFC9"/>
<dbReference type="EMBL" id="JH432148">
    <property type="status" value="NOT_ANNOTATED_CDS"/>
    <property type="molecule type" value="Genomic_DNA"/>
</dbReference>
<dbReference type="Proteomes" id="UP000014500">
    <property type="component" value="Unassembled WGS sequence"/>
</dbReference>
<sequence length="296" mass="32872">MRGGLKTEEIHEIIRAHNKARQKVANGHQQAQPSASNMREVVWSSELAIIAQRWAEQCINAKDQNRRTSKLPYSLEKNGMPEKPKTFEHVGQNVFHSHSRTNNPSADVTNVVEAWYNEVEKPGFNASNINPFHFNPSVAHYTQLIWADIDLIGCGFVYFQTSDFTYHKHTICNYASGGNIKDGMMYKVGPQCSNCPKGCSITYPGLCSSAVNASLVNENYQLASSIGNPNKTAVLQLDDEIISENKNESKVITEGGGLKYGLLDNDEGTQDIKNSDPLHVSTEKVVLDLVTEKTNK</sequence>
<dbReference type="PRINTS" id="PR00838">
    <property type="entry name" value="V5ALLERGEN"/>
</dbReference>
<dbReference type="InterPro" id="IPR002413">
    <property type="entry name" value="V5_allergen-like"/>
</dbReference>
<dbReference type="SMART" id="SM00198">
    <property type="entry name" value="SCP"/>
    <property type="match status" value="1"/>
</dbReference>
<proteinExistence type="inferred from homology"/>
<dbReference type="PRINTS" id="PR00837">
    <property type="entry name" value="V5TPXLIKE"/>
</dbReference>
<evidence type="ECO:0000256" key="1">
    <source>
        <dbReference type="ARBA" id="ARBA00009169"/>
    </source>
</evidence>
<accession>T1JFC9</accession>
<comment type="similarity">
    <text evidence="1">Belongs to the CRISP family. Venom allergen 5-like subfamily.</text>
</comment>
<dbReference type="OMA" id="MREMYWD"/>
<dbReference type="AlphaFoldDB" id="T1JFC9"/>
<reference evidence="4" key="2">
    <citation type="submission" date="2015-02" db="UniProtKB">
        <authorList>
            <consortium name="EnsemblMetazoa"/>
        </authorList>
    </citation>
    <scope>IDENTIFICATION</scope>
</reference>
<evidence type="ECO:0000313" key="5">
    <source>
        <dbReference type="Proteomes" id="UP000014500"/>
    </source>
</evidence>